<dbReference type="SUPFAM" id="SSF49478">
    <property type="entry name" value="Cna protein B-type domain"/>
    <property type="match status" value="1"/>
</dbReference>
<sequence length="540" mass="59615">MGKRLIRYASRKWTLPLALVLLVSGLFLAAFMAFAADGEQQTSWTVYWVDNNNEAESRPSISGGEPAYGTPTLTVEIAGETYTYPSDNGAADQLLLDRLSLSAWPTPVITETGTGVWTVDYGEGGLPSLAYQVDEEGNVITQEPSGEEDEDGNPTLKPVEPSLPVTWTVTPPTVGDYVLTEVTEENLWEYPSVNGRCGWYYVLQDTVTFEFGLRWGTLKELDGITDAVLAAFRLSASYGGNHHNEVSSQLSDLMEDGEVDLQFEYWDEATGDWAPWDEDTAKEKDPTRARLVISNAWRYNLDGSPVTYKVVAGYENIVDGDKLYISDLEKNDYFLISYDNTNSTNHGSATDGAYDGGTVYLTLTGTIDYEAYKVWRDNDEGSRPEVELQLWRYRAGEDLNTAAPVSDRAGIIAQTIAAGNDVDAVTIDFDGRADDLPKYDSEGHRYIYVVREYYTNGSNGYTQVFGELDETTGAVEKDTILELNEETGIVGEADNPAALREAGNTYLYNGGTLNNVRSDTVTTQATKVWQAAAFQAEFED</sequence>
<evidence type="ECO:0000313" key="4">
    <source>
        <dbReference type="Proteomes" id="UP000823882"/>
    </source>
</evidence>
<reference evidence="3" key="2">
    <citation type="submission" date="2021-04" db="EMBL/GenBank/DDBJ databases">
        <authorList>
            <person name="Gilroy R."/>
        </authorList>
    </citation>
    <scope>NUCLEOTIDE SEQUENCE</scope>
    <source>
        <strain evidence="3">CHK186-1790</strain>
    </source>
</reference>
<accession>A0A9D2NXZ8</accession>
<keyword evidence="2" id="KW-0732">Signal</keyword>
<evidence type="ECO:0000256" key="1">
    <source>
        <dbReference type="SAM" id="MobiDB-lite"/>
    </source>
</evidence>
<feature type="chain" id="PRO_5039194412" evidence="2">
    <location>
        <begin position="36"/>
        <end position="540"/>
    </location>
</feature>
<reference evidence="3" key="1">
    <citation type="journal article" date="2021" name="PeerJ">
        <title>Extensive microbial diversity within the chicken gut microbiome revealed by metagenomics and culture.</title>
        <authorList>
            <person name="Gilroy R."/>
            <person name="Ravi A."/>
            <person name="Getino M."/>
            <person name="Pursley I."/>
            <person name="Horton D.L."/>
            <person name="Alikhan N.F."/>
            <person name="Baker D."/>
            <person name="Gharbi K."/>
            <person name="Hall N."/>
            <person name="Watson M."/>
            <person name="Adriaenssens E.M."/>
            <person name="Foster-Nyarko E."/>
            <person name="Jarju S."/>
            <person name="Secka A."/>
            <person name="Antonio M."/>
            <person name="Oren A."/>
            <person name="Chaudhuri R.R."/>
            <person name="La Ragione R."/>
            <person name="Hildebrand F."/>
            <person name="Pallen M.J."/>
        </authorList>
    </citation>
    <scope>NUCLEOTIDE SEQUENCE</scope>
    <source>
        <strain evidence="3">CHK186-1790</strain>
    </source>
</reference>
<name>A0A9D2NXZ8_9FIRM</name>
<dbReference type="EMBL" id="DWWJ01000007">
    <property type="protein sequence ID" value="HJC40012.1"/>
    <property type="molecule type" value="Genomic_DNA"/>
</dbReference>
<organism evidence="3 4">
    <name type="scientific">Candidatus Intestinimonas pullistercoris</name>
    <dbReference type="NCBI Taxonomy" id="2838623"/>
    <lineage>
        <taxon>Bacteria</taxon>
        <taxon>Bacillati</taxon>
        <taxon>Bacillota</taxon>
        <taxon>Clostridia</taxon>
        <taxon>Eubacteriales</taxon>
        <taxon>Intestinimonas</taxon>
    </lineage>
</organism>
<comment type="caution">
    <text evidence="3">The sequence shown here is derived from an EMBL/GenBank/DDBJ whole genome shotgun (WGS) entry which is preliminary data.</text>
</comment>
<evidence type="ECO:0000256" key="2">
    <source>
        <dbReference type="SAM" id="SignalP"/>
    </source>
</evidence>
<dbReference type="Gene3D" id="2.60.40.1140">
    <property type="entry name" value="Collagen-binding surface protein Cna, B-type domain"/>
    <property type="match status" value="1"/>
</dbReference>
<feature type="signal peptide" evidence="2">
    <location>
        <begin position="1"/>
        <end position="35"/>
    </location>
</feature>
<feature type="non-terminal residue" evidence="3">
    <location>
        <position position="540"/>
    </location>
</feature>
<dbReference type="AlphaFoldDB" id="A0A9D2NXZ8"/>
<feature type="region of interest" description="Disordered" evidence="1">
    <location>
        <begin position="142"/>
        <end position="162"/>
    </location>
</feature>
<dbReference type="Proteomes" id="UP000823882">
    <property type="component" value="Unassembled WGS sequence"/>
</dbReference>
<gene>
    <name evidence="3" type="ORF">H9701_00475</name>
</gene>
<proteinExistence type="predicted"/>
<evidence type="ECO:0000313" key="3">
    <source>
        <dbReference type="EMBL" id="HJC40012.1"/>
    </source>
</evidence>
<protein>
    <submittedName>
        <fullName evidence="3">Cna B-type domain-containing protein</fullName>
    </submittedName>
</protein>